<reference evidence="9" key="1">
    <citation type="submission" date="2019-08" db="EMBL/GenBank/DDBJ databases">
        <title>The genome of the North American firefly Photinus pyralis.</title>
        <authorList>
            <consortium name="Photinus pyralis genome working group"/>
            <person name="Fallon T.R."/>
            <person name="Sander Lower S.E."/>
            <person name="Weng J.-K."/>
        </authorList>
    </citation>
    <scope>NUCLEOTIDE SEQUENCE</scope>
    <source>
        <strain evidence="9">TRF0915ILg1</strain>
        <tissue evidence="9">Whole body</tissue>
    </source>
</reference>
<feature type="non-terminal residue" evidence="9">
    <location>
        <position position="1"/>
    </location>
</feature>
<keyword evidence="1" id="KW-0813">Transport</keyword>
<proteinExistence type="predicted"/>
<evidence type="ECO:0000256" key="2">
    <source>
        <dbReference type="ARBA" id="ARBA00022692"/>
    </source>
</evidence>
<evidence type="ECO:0000256" key="7">
    <source>
        <dbReference type="SAM" id="Phobius"/>
    </source>
</evidence>
<sequence length="194" mass="21839">AIMPLSVGGFVSYFESTSDVSDKQAYMYAGLLIMSIVVDVFINHSASMGLMHTSMKMGVACSTAIYRKSLKLSQKALGETTVGHIINLLSNDIGNFDYSFILFHYIWVAPIQAMVGTYLLYRIIGVAAFSGISFILIFIPLQIYFGHKRSQLRWETSLKTDERVNLMNQILNAIQVIKMYTWEKPFAKLISVAR</sequence>
<keyword evidence="10" id="KW-1185">Reference proteome</keyword>
<evidence type="ECO:0000256" key="6">
    <source>
        <dbReference type="ARBA" id="ARBA00023136"/>
    </source>
</evidence>
<dbReference type="EMBL" id="VTPC01047032">
    <property type="protein sequence ID" value="KAF2890754.1"/>
    <property type="molecule type" value="Genomic_DNA"/>
</dbReference>
<dbReference type="GO" id="GO:0005524">
    <property type="term" value="F:ATP binding"/>
    <property type="evidence" value="ECO:0007669"/>
    <property type="project" value="UniProtKB-KW"/>
</dbReference>
<keyword evidence="3" id="KW-0547">Nucleotide-binding</keyword>
<dbReference type="Gene3D" id="1.20.1560.10">
    <property type="entry name" value="ABC transporter type 1, transmembrane domain"/>
    <property type="match status" value="1"/>
</dbReference>
<evidence type="ECO:0000313" key="9">
    <source>
        <dbReference type="EMBL" id="KAF2890754.1"/>
    </source>
</evidence>
<evidence type="ECO:0000259" key="8">
    <source>
        <dbReference type="PROSITE" id="PS50929"/>
    </source>
</evidence>
<accession>A0A8K0CNM3</accession>
<dbReference type="Proteomes" id="UP000801492">
    <property type="component" value="Unassembled WGS sequence"/>
</dbReference>
<protein>
    <recommendedName>
        <fullName evidence="8">ABC transmembrane type-1 domain-containing protein</fullName>
    </recommendedName>
</protein>
<comment type="caution">
    <text evidence="9">The sequence shown here is derived from an EMBL/GenBank/DDBJ whole genome shotgun (WGS) entry which is preliminary data.</text>
</comment>
<dbReference type="InterPro" id="IPR036640">
    <property type="entry name" value="ABC1_TM_sf"/>
</dbReference>
<dbReference type="Pfam" id="PF00664">
    <property type="entry name" value="ABC_membrane"/>
    <property type="match status" value="1"/>
</dbReference>
<keyword evidence="2 7" id="KW-0812">Transmembrane</keyword>
<dbReference type="GO" id="GO:0140359">
    <property type="term" value="F:ABC-type transporter activity"/>
    <property type="evidence" value="ECO:0007669"/>
    <property type="project" value="InterPro"/>
</dbReference>
<evidence type="ECO:0000256" key="3">
    <source>
        <dbReference type="ARBA" id="ARBA00022741"/>
    </source>
</evidence>
<evidence type="ECO:0000256" key="5">
    <source>
        <dbReference type="ARBA" id="ARBA00022989"/>
    </source>
</evidence>
<dbReference type="GO" id="GO:0016020">
    <property type="term" value="C:membrane"/>
    <property type="evidence" value="ECO:0007669"/>
    <property type="project" value="InterPro"/>
</dbReference>
<evidence type="ECO:0000256" key="1">
    <source>
        <dbReference type="ARBA" id="ARBA00022448"/>
    </source>
</evidence>
<feature type="domain" description="ABC transmembrane type-1" evidence="8">
    <location>
        <begin position="1"/>
        <end position="194"/>
    </location>
</feature>
<organism evidence="9 10">
    <name type="scientific">Ignelater luminosus</name>
    <name type="common">Cucubano</name>
    <name type="synonym">Pyrophorus luminosus</name>
    <dbReference type="NCBI Taxonomy" id="2038154"/>
    <lineage>
        <taxon>Eukaryota</taxon>
        <taxon>Metazoa</taxon>
        <taxon>Ecdysozoa</taxon>
        <taxon>Arthropoda</taxon>
        <taxon>Hexapoda</taxon>
        <taxon>Insecta</taxon>
        <taxon>Pterygota</taxon>
        <taxon>Neoptera</taxon>
        <taxon>Endopterygota</taxon>
        <taxon>Coleoptera</taxon>
        <taxon>Polyphaga</taxon>
        <taxon>Elateriformia</taxon>
        <taxon>Elateroidea</taxon>
        <taxon>Elateridae</taxon>
        <taxon>Agrypninae</taxon>
        <taxon>Pyrophorini</taxon>
        <taxon>Ignelater</taxon>
    </lineage>
</organism>
<gene>
    <name evidence="9" type="ORF">ILUMI_15419</name>
</gene>
<dbReference type="AlphaFoldDB" id="A0A8K0CNM3"/>
<evidence type="ECO:0000313" key="10">
    <source>
        <dbReference type="Proteomes" id="UP000801492"/>
    </source>
</evidence>
<feature type="transmembrane region" description="Helical" evidence="7">
    <location>
        <begin position="127"/>
        <end position="145"/>
    </location>
</feature>
<feature type="non-terminal residue" evidence="9">
    <location>
        <position position="194"/>
    </location>
</feature>
<dbReference type="SUPFAM" id="SSF90123">
    <property type="entry name" value="ABC transporter transmembrane region"/>
    <property type="match status" value="1"/>
</dbReference>
<dbReference type="PANTHER" id="PTHR24223:SF448">
    <property type="entry name" value="FI20146P1-RELATED"/>
    <property type="match status" value="1"/>
</dbReference>
<dbReference type="InterPro" id="IPR050173">
    <property type="entry name" value="ABC_transporter_C-like"/>
</dbReference>
<keyword evidence="6 7" id="KW-0472">Membrane</keyword>
<feature type="transmembrane region" description="Helical" evidence="7">
    <location>
        <begin position="100"/>
        <end position="121"/>
    </location>
</feature>
<evidence type="ECO:0000256" key="4">
    <source>
        <dbReference type="ARBA" id="ARBA00022840"/>
    </source>
</evidence>
<dbReference type="InterPro" id="IPR011527">
    <property type="entry name" value="ABC1_TM_dom"/>
</dbReference>
<feature type="transmembrane region" description="Helical" evidence="7">
    <location>
        <begin position="25"/>
        <end position="42"/>
    </location>
</feature>
<dbReference type="PROSITE" id="PS50929">
    <property type="entry name" value="ABC_TM1F"/>
    <property type="match status" value="1"/>
</dbReference>
<dbReference type="OrthoDB" id="6778503at2759"/>
<dbReference type="PANTHER" id="PTHR24223">
    <property type="entry name" value="ATP-BINDING CASSETTE SUB-FAMILY C"/>
    <property type="match status" value="1"/>
</dbReference>
<name>A0A8K0CNM3_IGNLU</name>
<keyword evidence="4" id="KW-0067">ATP-binding</keyword>
<keyword evidence="5 7" id="KW-1133">Transmembrane helix</keyword>